<evidence type="ECO:0000256" key="1">
    <source>
        <dbReference type="ARBA" id="ARBA00004123"/>
    </source>
</evidence>
<dbReference type="PROSITE" id="PS50102">
    <property type="entry name" value="RRM"/>
    <property type="match status" value="1"/>
</dbReference>
<comment type="subcellular location">
    <subcellularLocation>
        <location evidence="1">Nucleus</location>
    </subcellularLocation>
</comment>
<evidence type="ECO:0000256" key="2">
    <source>
        <dbReference type="ARBA" id="ARBA00022884"/>
    </source>
</evidence>
<dbReference type="InterPro" id="IPR000504">
    <property type="entry name" value="RRM_dom"/>
</dbReference>
<dbReference type="PANTHER" id="PTHR48038:SF3">
    <property type="entry name" value="SPLICING FACTOR, ARGININE_SERINE-RICH 1-RELATED"/>
    <property type="match status" value="1"/>
</dbReference>
<evidence type="ECO:0000256" key="4">
    <source>
        <dbReference type="PROSITE-ProRule" id="PRU00176"/>
    </source>
</evidence>
<dbReference type="GO" id="GO:0005634">
    <property type="term" value="C:nucleus"/>
    <property type="evidence" value="ECO:0007669"/>
    <property type="project" value="UniProtKB-SubCell"/>
</dbReference>
<evidence type="ECO:0000259" key="5">
    <source>
        <dbReference type="PROSITE" id="PS50102"/>
    </source>
</evidence>
<feature type="domain" description="RRM" evidence="5">
    <location>
        <begin position="3"/>
        <end position="67"/>
    </location>
</feature>
<reference evidence="6 8" key="2">
    <citation type="submission" date="2018-11" db="EMBL/GenBank/DDBJ databases">
        <authorList>
            <consortium name="Pathogen Informatics"/>
        </authorList>
    </citation>
    <scope>NUCLEOTIDE SEQUENCE [LARGE SCALE GENOMIC DNA]</scope>
</reference>
<dbReference type="InterPro" id="IPR012677">
    <property type="entry name" value="Nucleotide-bd_a/b_plait_sf"/>
</dbReference>
<gene>
    <name evidence="6" type="ORF">DME_LOCUS5499</name>
</gene>
<organism evidence="7 9">
    <name type="scientific">Dracunculus medinensis</name>
    <name type="common">Guinea worm</name>
    <dbReference type="NCBI Taxonomy" id="318479"/>
    <lineage>
        <taxon>Eukaryota</taxon>
        <taxon>Metazoa</taxon>
        <taxon>Ecdysozoa</taxon>
        <taxon>Nematoda</taxon>
        <taxon>Chromadorea</taxon>
        <taxon>Rhabditida</taxon>
        <taxon>Spirurina</taxon>
        <taxon>Dracunculoidea</taxon>
        <taxon>Dracunculidae</taxon>
        <taxon>Dracunculus</taxon>
    </lineage>
</organism>
<dbReference type="SMART" id="SM00360">
    <property type="entry name" value="RRM"/>
    <property type="match status" value="1"/>
</dbReference>
<evidence type="ECO:0000313" key="7">
    <source>
        <dbReference type="Proteomes" id="UP000038040"/>
    </source>
</evidence>
<dbReference type="OrthoDB" id="1099063at2759"/>
<dbReference type="Proteomes" id="UP000274756">
    <property type="component" value="Unassembled WGS sequence"/>
</dbReference>
<accession>A0A0N4U347</accession>
<keyword evidence="8" id="KW-1185">Reference proteome</keyword>
<sequence length="86" mass="10270">MGTRVYVGRLPPRAYEKDLERFFRGYGRITEILLKNGYAFVEFADSRDAEDAIYERNVEAMNLKESGSFNFLIFYYKFNFQTKDRL</sequence>
<dbReference type="PANTHER" id="PTHR48038">
    <property type="entry name" value="RIBONUCLEOPROTEIN RB97D"/>
    <property type="match status" value="1"/>
</dbReference>
<dbReference type="Proteomes" id="UP000038040">
    <property type="component" value="Unplaced"/>
</dbReference>
<dbReference type="AlphaFoldDB" id="A0A0N4U347"/>
<protein>
    <submittedName>
        <fullName evidence="9">RRM domain-containing protein</fullName>
    </submittedName>
</protein>
<dbReference type="Gene3D" id="3.30.70.330">
    <property type="match status" value="1"/>
</dbReference>
<dbReference type="STRING" id="318479.A0A0N4U347"/>
<dbReference type="EMBL" id="UYYG01001152">
    <property type="protein sequence ID" value="VDN55526.1"/>
    <property type="molecule type" value="Genomic_DNA"/>
</dbReference>
<proteinExistence type="predicted"/>
<keyword evidence="2 4" id="KW-0694">RNA-binding</keyword>
<dbReference type="Pfam" id="PF00076">
    <property type="entry name" value="RRM_1"/>
    <property type="match status" value="1"/>
</dbReference>
<dbReference type="SUPFAM" id="SSF54928">
    <property type="entry name" value="RNA-binding domain, RBD"/>
    <property type="match status" value="1"/>
</dbReference>
<evidence type="ECO:0000313" key="8">
    <source>
        <dbReference type="Proteomes" id="UP000274756"/>
    </source>
</evidence>
<dbReference type="WBParaSite" id="DME_0000113901-mRNA-1">
    <property type="protein sequence ID" value="DME_0000113901-mRNA-1"/>
    <property type="gene ID" value="DME_0000113901"/>
</dbReference>
<name>A0A0N4U347_DRAME</name>
<evidence type="ECO:0000313" key="9">
    <source>
        <dbReference type="WBParaSite" id="DME_0000113901-mRNA-1"/>
    </source>
</evidence>
<evidence type="ECO:0000256" key="3">
    <source>
        <dbReference type="ARBA" id="ARBA00023242"/>
    </source>
</evidence>
<keyword evidence="3" id="KW-0539">Nucleus</keyword>
<dbReference type="InterPro" id="IPR035979">
    <property type="entry name" value="RBD_domain_sf"/>
</dbReference>
<reference evidence="9" key="1">
    <citation type="submission" date="2017-02" db="UniProtKB">
        <authorList>
            <consortium name="WormBaseParasite"/>
        </authorList>
    </citation>
    <scope>IDENTIFICATION</scope>
</reference>
<dbReference type="GO" id="GO:0003723">
    <property type="term" value="F:RNA binding"/>
    <property type="evidence" value="ECO:0007669"/>
    <property type="project" value="UniProtKB-UniRule"/>
</dbReference>
<evidence type="ECO:0000313" key="6">
    <source>
        <dbReference type="EMBL" id="VDN55526.1"/>
    </source>
</evidence>